<keyword evidence="2" id="KW-1185">Reference proteome</keyword>
<dbReference type="Proteomes" id="UP000009138">
    <property type="component" value="Unassembled WGS sequence"/>
</dbReference>
<dbReference type="InParanoid" id="I1C184"/>
<accession>I1C184</accession>
<sequence length="39" mass="4136">MTCLPAAAEDLSSLANSQHSVALCALYRSPYPASEDVPR</sequence>
<dbReference type="EMBL" id="CH476736">
    <property type="protein sequence ID" value="EIE82214.1"/>
    <property type="molecule type" value="Genomic_DNA"/>
</dbReference>
<dbReference type="GeneID" id="93613890"/>
<name>I1C184_RHIO9</name>
<evidence type="ECO:0000313" key="1">
    <source>
        <dbReference type="EMBL" id="EIE82214.1"/>
    </source>
</evidence>
<dbReference type="RefSeq" id="XP_067517610.1">
    <property type="nucleotide sequence ID" value="XM_067661509.1"/>
</dbReference>
<gene>
    <name evidence="1" type="ORF">RO3G_06919</name>
</gene>
<proteinExistence type="predicted"/>
<protein>
    <submittedName>
        <fullName evidence="1">Uncharacterized protein</fullName>
    </submittedName>
</protein>
<reference evidence="1 2" key="1">
    <citation type="journal article" date="2009" name="PLoS Genet.">
        <title>Genomic analysis of the basal lineage fungus Rhizopus oryzae reveals a whole-genome duplication.</title>
        <authorList>
            <person name="Ma L.-J."/>
            <person name="Ibrahim A.S."/>
            <person name="Skory C."/>
            <person name="Grabherr M.G."/>
            <person name="Burger G."/>
            <person name="Butler M."/>
            <person name="Elias M."/>
            <person name="Idnurm A."/>
            <person name="Lang B.F."/>
            <person name="Sone T."/>
            <person name="Abe A."/>
            <person name="Calvo S.E."/>
            <person name="Corrochano L.M."/>
            <person name="Engels R."/>
            <person name="Fu J."/>
            <person name="Hansberg W."/>
            <person name="Kim J.-M."/>
            <person name="Kodira C.D."/>
            <person name="Koehrsen M.J."/>
            <person name="Liu B."/>
            <person name="Miranda-Saavedra D."/>
            <person name="O'Leary S."/>
            <person name="Ortiz-Castellanos L."/>
            <person name="Poulter R."/>
            <person name="Rodriguez-Romero J."/>
            <person name="Ruiz-Herrera J."/>
            <person name="Shen Y.-Q."/>
            <person name="Zeng Q."/>
            <person name="Galagan J."/>
            <person name="Birren B.W."/>
            <person name="Cuomo C.A."/>
            <person name="Wickes B.L."/>
        </authorList>
    </citation>
    <scope>NUCLEOTIDE SEQUENCE [LARGE SCALE GENOMIC DNA]</scope>
    <source>
        <strain evidence="2">RA 99-880 / ATCC MYA-4621 / FGSC 9543 / NRRL 43880</strain>
    </source>
</reference>
<organism evidence="1 2">
    <name type="scientific">Rhizopus delemar (strain RA 99-880 / ATCC MYA-4621 / FGSC 9543 / NRRL 43880)</name>
    <name type="common">Mucormycosis agent</name>
    <name type="synonym">Rhizopus arrhizus var. delemar</name>
    <dbReference type="NCBI Taxonomy" id="246409"/>
    <lineage>
        <taxon>Eukaryota</taxon>
        <taxon>Fungi</taxon>
        <taxon>Fungi incertae sedis</taxon>
        <taxon>Mucoromycota</taxon>
        <taxon>Mucoromycotina</taxon>
        <taxon>Mucoromycetes</taxon>
        <taxon>Mucorales</taxon>
        <taxon>Mucorineae</taxon>
        <taxon>Rhizopodaceae</taxon>
        <taxon>Rhizopus</taxon>
    </lineage>
</organism>
<evidence type="ECO:0000313" key="2">
    <source>
        <dbReference type="Proteomes" id="UP000009138"/>
    </source>
</evidence>
<dbReference type="VEuPathDB" id="FungiDB:RO3G_06919"/>
<dbReference type="AlphaFoldDB" id="I1C184"/>